<evidence type="ECO:0000313" key="2">
    <source>
        <dbReference type="Proteomes" id="UP000051913"/>
    </source>
</evidence>
<dbReference type="STRING" id="1518501.CQ10_35655"/>
<dbReference type="InterPro" id="IPR036380">
    <property type="entry name" value="Isochorismatase-like_sf"/>
</dbReference>
<dbReference type="EMBL" id="LLXX01000093">
    <property type="protein sequence ID" value="KRR07679.1"/>
    <property type="molecule type" value="Genomic_DNA"/>
</dbReference>
<evidence type="ECO:0000313" key="1">
    <source>
        <dbReference type="EMBL" id="KRR07679.1"/>
    </source>
</evidence>
<keyword evidence="2" id="KW-1185">Reference proteome</keyword>
<comment type="caution">
    <text evidence="1">The sequence shown here is derived from an EMBL/GenBank/DDBJ whole genome shotgun (WGS) entry which is preliminary data.</text>
</comment>
<organism evidence="1 2">
    <name type="scientific">Bradyrhizobium valentinum</name>
    <dbReference type="NCBI Taxonomy" id="1518501"/>
    <lineage>
        <taxon>Bacteria</taxon>
        <taxon>Pseudomonadati</taxon>
        <taxon>Pseudomonadota</taxon>
        <taxon>Alphaproteobacteria</taxon>
        <taxon>Hyphomicrobiales</taxon>
        <taxon>Nitrobacteraceae</taxon>
        <taxon>Bradyrhizobium</taxon>
    </lineage>
</organism>
<name>A0A0R3LP51_9BRAD</name>
<proteinExistence type="predicted"/>
<dbReference type="SUPFAM" id="SSF52499">
    <property type="entry name" value="Isochorismatase-like hydrolases"/>
    <property type="match status" value="1"/>
</dbReference>
<dbReference type="Gene3D" id="3.40.50.850">
    <property type="entry name" value="Isochorismatase-like"/>
    <property type="match status" value="1"/>
</dbReference>
<evidence type="ECO:0008006" key="3">
    <source>
        <dbReference type="Google" id="ProtNLM"/>
    </source>
</evidence>
<sequence length="178" mass="19787">MLADPRHSRVVLVNLRRGETPASADLAARHVSFSLLQTGLEMFTVASTLIGKCQPFGITGSQQVVHSMTQLDVDALSIWHDRRFTDNLASPETGIIFFGGSWLEEEIFIAALQAAERGYDVRLLSDVIAARVEADRSLVFDRLALHGILGTTVRQTLLEWAVYMHDPLLMQKVQQLLS</sequence>
<gene>
    <name evidence="1" type="ORF">CP49_40055</name>
</gene>
<dbReference type="AlphaFoldDB" id="A0A0R3LP51"/>
<dbReference type="Proteomes" id="UP000051913">
    <property type="component" value="Unassembled WGS sequence"/>
</dbReference>
<reference evidence="1 2" key="1">
    <citation type="submission" date="2014-03" db="EMBL/GenBank/DDBJ databases">
        <title>Bradyrhizobium valentinum sp. nov., isolated from effective nodules of Lupinus mariae-josephae, a lupine endemic of basic-lime soils in Eastern Spain.</title>
        <authorList>
            <person name="Duran D."/>
            <person name="Rey L."/>
            <person name="Navarro A."/>
            <person name="Busquets A."/>
            <person name="Imperial J."/>
            <person name="Ruiz-Argueso T."/>
        </authorList>
    </citation>
    <scope>NUCLEOTIDE SEQUENCE [LARGE SCALE GENOMIC DNA]</scope>
    <source>
        <strain evidence="1 2">LmjM3</strain>
    </source>
</reference>
<accession>A0A0R3LP51</accession>
<protein>
    <recommendedName>
        <fullName evidence="3">Isochorismatase-like domain-containing protein</fullName>
    </recommendedName>
</protein>